<proteinExistence type="predicted"/>
<sequence length="129" mass="13805">MAGKDYGVVIISVLSGPLAGQVISAMGEVKLKASGFNITAESSADQLVMNRGFEPKPVVLSADFDRGNIPWDKIANARFDLTGTEVHAGVTHFLSQAGFTGESQESMKDGKVTGLEIACAPRSYRRRMQ</sequence>
<keyword evidence="2" id="KW-1185">Reference proteome</keyword>
<comment type="caution">
    <text evidence="1">The sequence shown here is derived from an EMBL/GenBank/DDBJ whole genome shotgun (WGS) entry which is preliminary data.</text>
</comment>
<name>A0ABW0H591_9HYPH</name>
<organism evidence="1 2">
    <name type="scientific">Bosea vestrisii</name>
    <dbReference type="NCBI Taxonomy" id="151416"/>
    <lineage>
        <taxon>Bacteria</taxon>
        <taxon>Pseudomonadati</taxon>
        <taxon>Pseudomonadota</taxon>
        <taxon>Alphaproteobacteria</taxon>
        <taxon>Hyphomicrobiales</taxon>
        <taxon>Boseaceae</taxon>
        <taxon>Bosea</taxon>
    </lineage>
</organism>
<reference evidence="2" key="1">
    <citation type="journal article" date="2019" name="Int. J. Syst. Evol. Microbiol.">
        <title>The Global Catalogue of Microorganisms (GCM) 10K type strain sequencing project: providing services to taxonomists for standard genome sequencing and annotation.</title>
        <authorList>
            <consortium name="The Broad Institute Genomics Platform"/>
            <consortium name="The Broad Institute Genome Sequencing Center for Infectious Disease"/>
            <person name="Wu L."/>
            <person name="Ma J."/>
        </authorList>
    </citation>
    <scope>NUCLEOTIDE SEQUENCE [LARGE SCALE GENOMIC DNA]</scope>
    <source>
        <strain evidence="2">CGMCC 1.16326</strain>
    </source>
</reference>
<evidence type="ECO:0000313" key="1">
    <source>
        <dbReference type="EMBL" id="MFC5391621.1"/>
    </source>
</evidence>
<accession>A0ABW0H591</accession>
<gene>
    <name evidence="1" type="ORF">ACFPPC_03080</name>
</gene>
<evidence type="ECO:0000313" key="2">
    <source>
        <dbReference type="Proteomes" id="UP001596104"/>
    </source>
</evidence>
<dbReference type="Proteomes" id="UP001596104">
    <property type="component" value="Unassembled WGS sequence"/>
</dbReference>
<dbReference type="RefSeq" id="WP_377006424.1">
    <property type="nucleotide sequence ID" value="NZ_JBHSLV010000007.1"/>
</dbReference>
<dbReference type="EMBL" id="JBHSLV010000007">
    <property type="protein sequence ID" value="MFC5391621.1"/>
    <property type="molecule type" value="Genomic_DNA"/>
</dbReference>
<protein>
    <submittedName>
        <fullName evidence="1">Uncharacterized protein</fullName>
    </submittedName>
</protein>